<feature type="signal peptide" evidence="2">
    <location>
        <begin position="1"/>
        <end position="40"/>
    </location>
</feature>
<dbReference type="SMART" id="SM00869">
    <property type="entry name" value="Autotransporter"/>
    <property type="match status" value="1"/>
</dbReference>
<accession>A0A3S4SWC4</accession>
<feature type="region of interest" description="Disordered" evidence="1">
    <location>
        <begin position="41"/>
        <end position="69"/>
    </location>
</feature>
<dbReference type="Proteomes" id="UP000275504">
    <property type="component" value="Chromosome"/>
</dbReference>
<dbReference type="InterPro" id="IPR005546">
    <property type="entry name" value="Autotransporte_beta"/>
</dbReference>
<keyword evidence="2" id="KW-0732">Signal</keyword>
<feature type="domain" description="Autotransporter" evidence="3">
    <location>
        <begin position="1059"/>
        <end position="1333"/>
    </location>
</feature>
<feature type="chain" id="PRO_5018678348" evidence="2">
    <location>
        <begin position="41"/>
        <end position="1333"/>
    </location>
</feature>
<name>A0A3S4SWC4_CAMJU</name>
<evidence type="ECO:0000313" key="4">
    <source>
        <dbReference type="EMBL" id="VEG61807.1"/>
    </source>
</evidence>
<gene>
    <name evidence="4" type="ORF">NCTC11951_00988</name>
</gene>
<reference evidence="4 5" key="1">
    <citation type="submission" date="2018-12" db="EMBL/GenBank/DDBJ databases">
        <authorList>
            <consortium name="Pathogen Informatics"/>
        </authorList>
    </citation>
    <scope>NUCLEOTIDE SEQUENCE [LARGE SCALE GENOMIC DNA]</scope>
    <source>
        <strain evidence="4 5">NCTC11951</strain>
    </source>
</reference>
<organism evidence="4 5">
    <name type="scientific">Campylobacter jejuni subsp. doylei</name>
    <dbReference type="NCBI Taxonomy" id="32021"/>
    <lineage>
        <taxon>Bacteria</taxon>
        <taxon>Pseudomonadati</taxon>
        <taxon>Campylobacterota</taxon>
        <taxon>Epsilonproteobacteria</taxon>
        <taxon>Campylobacterales</taxon>
        <taxon>Campylobacteraceae</taxon>
        <taxon>Campylobacter</taxon>
    </lineage>
</organism>
<evidence type="ECO:0000259" key="3">
    <source>
        <dbReference type="PROSITE" id="PS51208"/>
    </source>
</evidence>
<evidence type="ECO:0000256" key="1">
    <source>
        <dbReference type="SAM" id="MobiDB-lite"/>
    </source>
</evidence>
<evidence type="ECO:0000313" key="5">
    <source>
        <dbReference type="Proteomes" id="UP000275504"/>
    </source>
</evidence>
<proteinExistence type="predicted"/>
<dbReference type="PROSITE" id="PS51208">
    <property type="entry name" value="AUTOTRANSPORTER"/>
    <property type="match status" value="1"/>
</dbReference>
<evidence type="ECO:0000256" key="2">
    <source>
        <dbReference type="SAM" id="SignalP"/>
    </source>
</evidence>
<dbReference type="EMBL" id="LR134359">
    <property type="protein sequence ID" value="VEG61807.1"/>
    <property type="molecule type" value="Genomic_DNA"/>
</dbReference>
<dbReference type="InterPro" id="IPR036709">
    <property type="entry name" value="Autotransporte_beta_dom_sf"/>
</dbReference>
<dbReference type="SUPFAM" id="SSF103515">
    <property type="entry name" value="Autotransporter"/>
    <property type="match status" value="1"/>
</dbReference>
<sequence length="1333" mass="142661">MKNTSLVKTLGGGVKEYSFNSKKIVLSLATISFLASYANASTTTGTSGTTDACPTTSSQARSGSSSTNGSTYNCTINSLYNSGNQGITLSSYQTSNVTIGSSGTIQAQNYTSNGHNAIELKGQNGDTRTLENFINHGTIKGKIGIAGVNGFSGTITVRTFDNEGTIKGYIGIGGSGTITVGTFENKSGGTIDGDIYMATRDGSGTMSIEKFSNEGTITTSNNNDGVIYFENSQNGNIHIKTFHNKNTGTIESKDRQGVYFQGNVTINTFHNEGFITSEKGQGVRFEGNVNVKTFHNKQNGTIESKNGKNSITLKAHNNTTPTLENFINHGTIKGKIGIENHKNNGGLNGTITVGTFENKSNGTIDGDIYMGIWKGSGTMSIEKFSNEGTISGKSRNEKGVHFEAQGSAKVHIKTFHNKNTGTIESKDRQGVYFQGNVTINTFHNEGFITSEKGQGVRFEGNVNVKTFHNKQNGTIQNDRTQFSFVLKPSNSATLENFINEGTIKGDIGIASGDRGTITVKTFENKKTIDGYIYMPTGTLSNGTISIEKFSNEGTITSNDQNYPAVYFEGNNVHIKTFENTGFISGSGDTLEHNNFSVAGGVSMSGGTIDTFKNTGTIISTGTKKEHNPAGVKLNYATVKTFENTGFISGTLGVMTTQGTIDNFINKGTIESTGQSGGEAAIKIRTANNSVSAITHFTNEGTIKSASDGVLIESGNKIETLTNKGTIESKSNGISLFDHGINSKLDNAHLGKIILEKDSSIKAGKKGINIDNQTTARSIRVGGIEVKAGASVSGDEAGIYLGKGKEITAPITISGTVSGGNAGIVNKGSITAPITISGTVSGGNAGIVNEGRMAKGIINDGEAELVISNQGLVEENNDGNTVANNGSGSVRIKEWVVTTNEETGRLRTVHVGGSNTENVKVNSITVDQSGLDLNELNDITNIISGVSTNNIADSVKTNGGGEISLSFDPLSGRLSTDVQLNASIAGASFRSSLATASRRATFIDNVMANAMQSFSLGSDKAQKIALSEKGNLYADASDYIKNDSIMNDYIKNDLTQGSYNSNKEHALFILPYFSSQSVELSLNEESKGHTKGTIIGYSTLKDSGIYGVYAGYEDKKMDSTYFGINDISYYTGLKYFNTLFTTAKGQEVYIKAQVQGALIKNDFTKKIGKNEAKAKAHSYTYGINTAWGMNFIADKNIFSPEAGFAYEGSYTEAFSMQDTRGKATVQGGERTYANHLNLFSTKTSFTWFRDWLPNLKTSVELGAKFNVNPKVKARARFGDKKVSNEFHLPRVRKFASTSLIVPVNEAFYFSLNYNGMFDEKGNTHTGFAQFNYLW</sequence>
<protein>
    <submittedName>
        <fullName evidence="4">Autotransporter beta-domain-containing protein</fullName>
    </submittedName>
</protein>